<proteinExistence type="predicted"/>
<reference evidence="6 8" key="1">
    <citation type="journal article" date="2018" name="Elife">
        <title>Discovery and characterization of a prevalent human gut bacterial enzyme sufficient for the inactivation of a family of plant toxins.</title>
        <authorList>
            <person name="Koppel N."/>
            <person name="Bisanz J.E."/>
            <person name="Pandelia M.E."/>
            <person name="Turnbaugh P.J."/>
            <person name="Balskus E.P."/>
        </authorList>
    </citation>
    <scope>NUCLEOTIDE SEQUENCE [LARGE SCALE GENOMIC DNA]</scope>
    <source>
        <strain evidence="6 8">DSM 16107</strain>
    </source>
</reference>
<dbReference type="Proteomes" id="UP000253817">
    <property type="component" value="Unassembled WGS sequence"/>
</dbReference>
<evidence type="ECO:0000256" key="3">
    <source>
        <dbReference type="ARBA" id="ARBA00022827"/>
    </source>
</evidence>
<evidence type="ECO:0000313" key="7">
    <source>
        <dbReference type="EMBL" id="RNM42835.1"/>
    </source>
</evidence>
<dbReference type="Gene3D" id="3.50.50.60">
    <property type="entry name" value="FAD/NAD(P)-binding domain"/>
    <property type="match status" value="1"/>
</dbReference>
<dbReference type="Proteomes" id="UP000270112">
    <property type="component" value="Unassembled WGS sequence"/>
</dbReference>
<keyword evidence="4" id="KW-0560">Oxidoreductase</keyword>
<dbReference type="EMBL" id="PPTT01000001">
    <property type="protein sequence ID" value="RDB71867.1"/>
    <property type="molecule type" value="Genomic_DNA"/>
</dbReference>
<dbReference type="OrthoDB" id="337830at2"/>
<dbReference type="InterPro" id="IPR036188">
    <property type="entry name" value="FAD/NAD-bd_sf"/>
</dbReference>
<evidence type="ECO:0000313" key="8">
    <source>
        <dbReference type="Proteomes" id="UP000253817"/>
    </source>
</evidence>
<evidence type="ECO:0000313" key="9">
    <source>
        <dbReference type="Proteomes" id="UP000270112"/>
    </source>
</evidence>
<evidence type="ECO:0000313" key="6">
    <source>
        <dbReference type="EMBL" id="RDB71867.1"/>
    </source>
</evidence>
<protein>
    <submittedName>
        <fullName evidence="7">FAD-binding dehydrogenase</fullName>
    </submittedName>
</protein>
<dbReference type="EMBL" id="QICC01000006">
    <property type="protein sequence ID" value="RNM42835.1"/>
    <property type="molecule type" value="Genomic_DNA"/>
</dbReference>
<dbReference type="PANTHER" id="PTHR43400:SF10">
    <property type="entry name" value="3-OXOSTEROID 1-DEHYDROGENASE"/>
    <property type="match status" value="1"/>
</dbReference>
<evidence type="ECO:0000256" key="1">
    <source>
        <dbReference type="ARBA" id="ARBA00001974"/>
    </source>
</evidence>
<dbReference type="InterPro" id="IPR050315">
    <property type="entry name" value="FAD-oxidoreductase_2"/>
</dbReference>
<dbReference type="InterPro" id="IPR006311">
    <property type="entry name" value="TAT_signal"/>
</dbReference>
<feature type="domain" description="FAD-dependent oxidoreductase 2 FAD-binding" evidence="5">
    <location>
        <begin position="102"/>
        <end position="557"/>
    </location>
</feature>
<name>A0A3N0J0Z3_9ACTN</name>
<reference evidence="7" key="3">
    <citation type="journal article" date="2019" name="Microbiol. Resour. Announc.">
        <title>Draft Genome Sequences of Type Strains of Gordonibacter faecihominis, Paraeggerthella hongkongensis, Parvibacter caecicola,Slackia equolifaciens, Slackia faecicanis, and Slackia isoflavoniconvertens.</title>
        <authorList>
            <person name="Danylec N."/>
            <person name="Stoll D.A."/>
            <person name="Dotsch A."/>
            <person name="Huch M."/>
        </authorList>
    </citation>
    <scope>NUCLEOTIDE SEQUENCE</scope>
    <source>
        <strain evidence="7">DSM 16107</strain>
    </source>
</reference>
<dbReference type="AlphaFoldDB" id="A0A3N0J0Z3"/>
<evidence type="ECO:0000256" key="4">
    <source>
        <dbReference type="ARBA" id="ARBA00023002"/>
    </source>
</evidence>
<dbReference type="RefSeq" id="WP_114544814.1">
    <property type="nucleotide sequence ID" value="NZ_JAJCHC010000001.1"/>
</dbReference>
<dbReference type="PANTHER" id="PTHR43400">
    <property type="entry name" value="FUMARATE REDUCTASE"/>
    <property type="match status" value="1"/>
</dbReference>
<dbReference type="SUPFAM" id="SSF56425">
    <property type="entry name" value="Succinate dehydrogenase/fumarate reductase flavoprotein, catalytic domain"/>
    <property type="match status" value="1"/>
</dbReference>
<keyword evidence="2" id="KW-0285">Flavoprotein</keyword>
<sequence>MKKERTMNAASGVSRRQFLIGAGLAGLGAAGAGLAGCAPSGQAGAAAGKGTDTASAASAGGAADSASLANNPLGANAAVEWTFMTPPADIPADQITGTEDVDVLVVGCGFAGAIASVAAAQAGAKTLCIEKCTTYSGRGGHITAYGSKIVKQYVEEGWFKEADYAHIVRRLTEWATGRVKEPLLWQFAKKSGACMDWLVDLVADSGLQPTLWAGYYKGPDYTEEPITHFFYDDTTDFVYLDGVSKGLGMAVLIPAVIEQGEKLGVEYRYETPCARLLRDGDGPVTGAIVGDEGSYQQINAKSVIVATGDYLDDDEMRTRYQPFTWHADSRLYIPFGISTGDLHKQAMWIGGAMQPSEPHCATIHLESGAQSYNFLHVNKNGERFMNEDVNTQSKSCVKSYQPEGKAFTIYDANSLESFAQSCNDGISGGISSDQQYRRFGVPFDMDVELKLRQAKIDQGLLFQADTLDELAEKAGIDAAGLKATVARYNELAAKGNDDDFGKRPEILWPIDTPPYFAGQLVSTLLAASGGLRQDTACHILDEENNPIEGLYVCGAAGGEYFSNDYPTICPGTNHGRCLTFGRIAGINAAGGDAEKEIADLDITSAMMPEANRVNTVTASA</sequence>
<keyword evidence="3" id="KW-0274">FAD</keyword>
<dbReference type="SUPFAM" id="SSF51905">
    <property type="entry name" value="FAD/NAD(P)-binding domain"/>
    <property type="match status" value="1"/>
</dbReference>
<dbReference type="InterPro" id="IPR003953">
    <property type="entry name" value="FAD-dep_OxRdtase_2_FAD-bd"/>
</dbReference>
<reference evidence="9" key="2">
    <citation type="submission" date="2018-05" db="EMBL/GenBank/DDBJ databases">
        <title>Genome Sequencing of selected type strains of the family Eggerthellaceae.</title>
        <authorList>
            <person name="Danylec N."/>
            <person name="Stoll D.A."/>
            <person name="Doetsch A."/>
            <person name="Huch M."/>
        </authorList>
    </citation>
    <scope>NUCLEOTIDE SEQUENCE [LARGE SCALE GENOMIC DNA]</scope>
    <source>
        <strain evidence="9">DSM 16107</strain>
    </source>
</reference>
<dbReference type="Gene3D" id="3.90.700.10">
    <property type="entry name" value="Succinate dehydrogenase/fumarate reductase flavoprotein, catalytic domain"/>
    <property type="match status" value="1"/>
</dbReference>
<dbReference type="InterPro" id="IPR027477">
    <property type="entry name" value="Succ_DH/fumarate_Rdtase_cat_sf"/>
</dbReference>
<organism evidence="7 9">
    <name type="scientific">Eggerthella sinensis</name>
    <dbReference type="NCBI Taxonomy" id="242230"/>
    <lineage>
        <taxon>Bacteria</taxon>
        <taxon>Bacillati</taxon>
        <taxon>Actinomycetota</taxon>
        <taxon>Coriobacteriia</taxon>
        <taxon>Eggerthellales</taxon>
        <taxon>Eggerthellaceae</taxon>
        <taxon>Eggerthella</taxon>
    </lineage>
</organism>
<dbReference type="PROSITE" id="PS51318">
    <property type="entry name" value="TAT"/>
    <property type="match status" value="1"/>
</dbReference>
<dbReference type="GO" id="GO:0033765">
    <property type="term" value="F:steroid dehydrogenase activity, acting on the CH-CH group of donors"/>
    <property type="evidence" value="ECO:0007669"/>
    <property type="project" value="UniProtKB-ARBA"/>
</dbReference>
<accession>A0A3N0J0Z3</accession>
<gene>
    <name evidence="6" type="ORF">C1876_00765</name>
    <name evidence="7" type="ORF">DMP09_02830</name>
</gene>
<comment type="cofactor">
    <cofactor evidence="1">
        <name>FAD</name>
        <dbReference type="ChEBI" id="CHEBI:57692"/>
    </cofactor>
</comment>
<dbReference type="GO" id="GO:0008202">
    <property type="term" value="P:steroid metabolic process"/>
    <property type="evidence" value="ECO:0007669"/>
    <property type="project" value="UniProtKB-ARBA"/>
</dbReference>
<comment type="caution">
    <text evidence="7">The sequence shown here is derived from an EMBL/GenBank/DDBJ whole genome shotgun (WGS) entry which is preliminary data.</text>
</comment>
<dbReference type="PRINTS" id="PR00411">
    <property type="entry name" value="PNDRDTASEI"/>
</dbReference>
<evidence type="ECO:0000259" key="5">
    <source>
        <dbReference type="Pfam" id="PF00890"/>
    </source>
</evidence>
<dbReference type="Pfam" id="PF00890">
    <property type="entry name" value="FAD_binding_2"/>
    <property type="match status" value="1"/>
</dbReference>
<evidence type="ECO:0000256" key="2">
    <source>
        <dbReference type="ARBA" id="ARBA00022630"/>
    </source>
</evidence>
<keyword evidence="8" id="KW-1185">Reference proteome</keyword>